<dbReference type="InterPro" id="IPR011990">
    <property type="entry name" value="TPR-like_helical_dom_sf"/>
</dbReference>
<feature type="domain" description="Caspase family p20" evidence="4">
    <location>
        <begin position="38"/>
        <end position="172"/>
    </location>
</feature>
<reference evidence="6" key="1">
    <citation type="journal article" date="2011" name="Stand. Genomic Sci.">
        <title>Genome sequence of the filamentous, gliding Thiothrix nivea neotype strain (JP2(T)).</title>
        <authorList>
            <person name="Lapidus A."/>
            <person name="Nolan M."/>
            <person name="Lucas S."/>
            <person name="Glavina Del Rio T."/>
            <person name="Tice H."/>
            <person name="Cheng J.F."/>
            <person name="Tapia R."/>
            <person name="Han C."/>
            <person name="Goodwin L."/>
            <person name="Pitluck S."/>
            <person name="Liolios K."/>
            <person name="Pagani I."/>
            <person name="Ivanova N."/>
            <person name="Huntemann M."/>
            <person name="Mavromatis K."/>
            <person name="Mikhailova N."/>
            <person name="Pati A."/>
            <person name="Chen A."/>
            <person name="Palaniappan K."/>
            <person name="Land M."/>
            <person name="Brambilla E.M."/>
            <person name="Rohde M."/>
            <person name="Abt B."/>
            <person name="Verbarg S."/>
            <person name="Goker M."/>
            <person name="Bristow J."/>
            <person name="Eisen J.A."/>
            <person name="Markowitz V."/>
            <person name="Hugenholtz P."/>
            <person name="Kyrpides N.C."/>
            <person name="Klenk H.P."/>
            <person name="Woyke T."/>
        </authorList>
    </citation>
    <scope>NUCLEOTIDE SEQUENCE [LARGE SCALE GENOMIC DNA]</scope>
    <source>
        <strain evidence="6">ATCC 35100 / DSM 5205 / JP2</strain>
    </source>
</reference>
<protein>
    <submittedName>
        <fullName evidence="5">Tol-pal system protein YbgF</fullName>
    </submittedName>
</protein>
<dbReference type="PANTHER" id="PTHR22576">
    <property type="entry name" value="MUCOSA ASSOCIATED LYMPHOID TISSUE LYMPHOMA TRANSLOCATION PROTEIN 1/PARACASPASE"/>
    <property type="match status" value="1"/>
</dbReference>
<dbReference type="InterPro" id="IPR014162">
    <property type="entry name" value="CpoB_C"/>
</dbReference>
<dbReference type="Pfam" id="PF13525">
    <property type="entry name" value="YfiO"/>
    <property type="match status" value="1"/>
</dbReference>
<dbReference type="PROSITE" id="PS50005">
    <property type="entry name" value="TPR"/>
    <property type="match status" value="2"/>
</dbReference>
<evidence type="ECO:0000256" key="1">
    <source>
        <dbReference type="ARBA" id="ARBA00022729"/>
    </source>
</evidence>
<accession>A0A656HG56</accession>
<dbReference type="PROSITE" id="PS50208">
    <property type="entry name" value="CASPASE_P20"/>
    <property type="match status" value="1"/>
</dbReference>
<dbReference type="Pfam" id="PF13174">
    <property type="entry name" value="TPR_6"/>
    <property type="match status" value="1"/>
</dbReference>
<dbReference type="GO" id="GO:0006508">
    <property type="term" value="P:proteolysis"/>
    <property type="evidence" value="ECO:0007669"/>
    <property type="project" value="InterPro"/>
</dbReference>
<dbReference type="InterPro" id="IPR052039">
    <property type="entry name" value="Caspase-related_regulators"/>
</dbReference>
<dbReference type="SUPFAM" id="SSF48452">
    <property type="entry name" value="TPR-like"/>
    <property type="match status" value="2"/>
</dbReference>
<dbReference type="PANTHER" id="PTHR22576:SF37">
    <property type="entry name" value="MUCOSA-ASSOCIATED LYMPHOID TISSUE LYMPHOMA TRANSLOCATION PROTEIN 1"/>
    <property type="match status" value="1"/>
</dbReference>
<feature type="repeat" description="TPR" evidence="2">
    <location>
        <begin position="374"/>
        <end position="407"/>
    </location>
</feature>
<feature type="repeat" description="TPR" evidence="2">
    <location>
        <begin position="510"/>
        <end position="543"/>
    </location>
</feature>
<name>A0A656HG56_THINJ</name>
<organism evidence="5 6">
    <name type="scientific">Thiothrix nivea (strain ATCC 35100 / DSM 5205 / JP2)</name>
    <dbReference type="NCBI Taxonomy" id="870187"/>
    <lineage>
        <taxon>Bacteria</taxon>
        <taxon>Pseudomonadati</taxon>
        <taxon>Pseudomonadota</taxon>
        <taxon>Gammaproteobacteria</taxon>
        <taxon>Thiotrichales</taxon>
        <taxon>Thiotrichaceae</taxon>
        <taxon>Thiothrix</taxon>
    </lineage>
</organism>
<dbReference type="InterPro" id="IPR029030">
    <property type="entry name" value="Caspase-like_dom_sf"/>
</dbReference>
<dbReference type="Pfam" id="PF00656">
    <property type="entry name" value="Peptidase_C14"/>
    <property type="match status" value="1"/>
</dbReference>
<proteinExistence type="predicted"/>
<evidence type="ECO:0000256" key="3">
    <source>
        <dbReference type="SAM" id="SignalP"/>
    </source>
</evidence>
<dbReference type="InterPro" id="IPR011600">
    <property type="entry name" value="Pept_C14_caspase"/>
</dbReference>
<evidence type="ECO:0000313" key="5">
    <source>
        <dbReference type="EMBL" id="EIJ35888.1"/>
    </source>
</evidence>
<dbReference type="EMBL" id="JH651384">
    <property type="protein sequence ID" value="EIJ35888.1"/>
    <property type="molecule type" value="Genomic_DNA"/>
</dbReference>
<dbReference type="SMART" id="SM00028">
    <property type="entry name" value="TPR"/>
    <property type="match status" value="4"/>
</dbReference>
<keyword evidence="1 3" id="KW-0732">Signal</keyword>
<keyword evidence="6" id="KW-1185">Reference proteome</keyword>
<gene>
    <name evidence="5" type="ORF">Thini_3374</name>
</gene>
<dbReference type="Gene3D" id="1.25.40.10">
    <property type="entry name" value="Tetratricopeptide repeat domain"/>
    <property type="match status" value="2"/>
</dbReference>
<dbReference type="AlphaFoldDB" id="A0A656HG56"/>
<evidence type="ECO:0000259" key="4">
    <source>
        <dbReference type="PROSITE" id="PS50208"/>
    </source>
</evidence>
<dbReference type="OrthoDB" id="5624771at2"/>
<dbReference type="InterPro" id="IPR019734">
    <property type="entry name" value="TPR_rpt"/>
</dbReference>
<feature type="chain" id="PRO_5024849304" evidence="3">
    <location>
        <begin position="22"/>
        <end position="563"/>
    </location>
</feature>
<dbReference type="Proteomes" id="UP000005317">
    <property type="component" value="Unassembled WGS sequence"/>
</dbReference>
<evidence type="ECO:0000256" key="2">
    <source>
        <dbReference type="PROSITE-ProRule" id="PRU00339"/>
    </source>
</evidence>
<sequence length="563" mass="63108" precursor="true">MIGLRLSVAISLALLAGAVCAETKDVNLVQETQQFEQGSKVAIVVGVKSYDQRLNGFRPLDYAGEDAKQVAAVLKNLGYQVELLVDGQASPNVILNRIRQKGKLPGIQNGTMLFYFSGHGFAVGHDNYLAAWDSVAEDLQDSGLGISKVVDAIRSTQVRRAVLLVDACRNDPRPGRKGGSDSYMDVDTGEGVQIFYSTRFGDVSWENDAFKHGVFSYFLMQGLSGQGAQNGLVTFNSLANYVEGEVSRWTDSNMSQTQQPFRRSDGDFYGDFVLARLGETVKSPVIEINEEVHVEKQQSNERSIYDNAFATLLQEPKEAIPEFRSFLEKFPKSSLAASAHYWIGEALYAEKDFQSAIQEFLIVLKDYKDSDKAADAALKMGYSFYELKDWDKARKTLEDVQRFFPENKEVVALAGEKLAKIKNLSPDSGKKSKGLSDRALYDDAFATLLQEPKEAIPEFRNFLEKFPKSSLAASAHYWIGEALYAEKDFQSAIQEFLIVLKDYKDSDKAADAALKMGYSFYELKDWDEARKTLEDVQRFFPENKEVIKLAKEKLQIITEQSKK</sequence>
<dbReference type="NCBIfam" id="TIGR02795">
    <property type="entry name" value="tol_pal_ybgF"/>
    <property type="match status" value="2"/>
</dbReference>
<feature type="signal peptide" evidence="3">
    <location>
        <begin position="1"/>
        <end position="21"/>
    </location>
</feature>
<keyword evidence="2" id="KW-0802">TPR repeat</keyword>
<evidence type="ECO:0000313" key="6">
    <source>
        <dbReference type="Proteomes" id="UP000005317"/>
    </source>
</evidence>
<dbReference type="GO" id="GO:0004197">
    <property type="term" value="F:cysteine-type endopeptidase activity"/>
    <property type="evidence" value="ECO:0007669"/>
    <property type="project" value="InterPro"/>
</dbReference>
<dbReference type="InterPro" id="IPR039565">
    <property type="entry name" value="BamD-like"/>
</dbReference>
<dbReference type="Gene3D" id="3.40.50.1460">
    <property type="match status" value="1"/>
</dbReference>
<dbReference type="InterPro" id="IPR001309">
    <property type="entry name" value="Pept_C14_p20"/>
</dbReference>
<dbReference type="SUPFAM" id="SSF52129">
    <property type="entry name" value="Caspase-like"/>
    <property type="match status" value="1"/>
</dbReference>